<dbReference type="PANTHER" id="PTHR40448:SF1">
    <property type="entry name" value="TWO-COMPONENT SENSOR HISTIDINE KINASE"/>
    <property type="match status" value="1"/>
</dbReference>
<accession>A0A9D2S3H1</accession>
<proteinExistence type="predicted"/>
<dbReference type="Pfam" id="PF14501">
    <property type="entry name" value="HATPase_c_5"/>
    <property type="match status" value="1"/>
</dbReference>
<dbReference type="GO" id="GO:0042802">
    <property type="term" value="F:identical protein binding"/>
    <property type="evidence" value="ECO:0007669"/>
    <property type="project" value="TreeGrafter"/>
</dbReference>
<keyword evidence="1" id="KW-1133">Transmembrane helix</keyword>
<evidence type="ECO:0000313" key="3">
    <source>
        <dbReference type="EMBL" id="HJB41886.1"/>
    </source>
</evidence>
<dbReference type="Proteomes" id="UP000886803">
    <property type="component" value="Unassembled WGS sequence"/>
</dbReference>
<comment type="caution">
    <text evidence="3">The sequence shown here is derived from an EMBL/GenBank/DDBJ whole genome shotgun (WGS) entry which is preliminary data.</text>
</comment>
<gene>
    <name evidence="3" type="ORF">H9945_05240</name>
</gene>
<sequence length="355" mass="40276">MLIVVTLYAILYSSTYWTDTLCMAILHLTYEEYVWNVPLYSAMFLIRPIVLLAIALIIRKYHQPLAVGKQTRAWVPLTAVFPAGTLLVIWQVYTHPGQQQTWQICLLILDAVDVAALLLLDHLEQSALNRERLLAADVRAHVQDENIEALSQAYAGQRKMTHDYRAQLSTLSELLETGEVEDAKAYLAEMKARQSERILLINTHNAAIDAVLNQKGYQGRQLGIDLRFRVNDLSALRLPRVDVTVVLGNLIDNALEACQSLKEADRWVSIQILYSHDTLSISIINPSKPVQIQDGEIPTTKAEPLLHGFGLRNVRDILDKYKAEYTISYEDGRFVFLADWPDTDLSKQDKELLHS</sequence>
<keyword evidence="1" id="KW-0812">Transmembrane</keyword>
<evidence type="ECO:0000256" key="1">
    <source>
        <dbReference type="SAM" id="Phobius"/>
    </source>
</evidence>
<dbReference type="EMBL" id="DWYG01000081">
    <property type="protein sequence ID" value="HJB41886.1"/>
    <property type="molecule type" value="Genomic_DNA"/>
</dbReference>
<reference evidence="3" key="1">
    <citation type="journal article" date="2021" name="PeerJ">
        <title>Extensive microbial diversity within the chicken gut microbiome revealed by metagenomics and culture.</title>
        <authorList>
            <person name="Gilroy R."/>
            <person name="Ravi A."/>
            <person name="Getino M."/>
            <person name="Pursley I."/>
            <person name="Horton D.L."/>
            <person name="Alikhan N.F."/>
            <person name="Baker D."/>
            <person name="Gharbi K."/>
            <person name="Hall N."/>
            <person name="Watson M."/>
            <person name="Adriaenssens E.M."/>
            <person name="Foster-Nyarko E."/>
            <person name="Jarju S."/>
            <person name="Secka A."/>
            <person name="Antonio M."/>
            <person name="Oren A."/>
            <person name="Chaudhuri R.R."/>
            <person name="La Ragione R."/>
            <person name="Hildebrand F."/>
            <person name="Pallen M.J."/>
        </authorList>
    </citation>
    <scope>NUCLEOTIDE SEQUENCE</scope>
    <source>
        <strain evidence="3">ChiBcec8-13705</strain>
    </source>
</reference>
<dbReference type="AlphaFoldDB" id="A0A9D2S3H1"/>
<evidence type="ECO:0000313" key="4">
    <source>
        <dbReference type="Proteomes" id="UP000886803"/>
    </source>
</evidence>
<dbReference type="SUPFAM" id="SSF55874">
    <property type="entry name" value="ATPase domain of HSP90 chaperone/DNA topoisomerase II/histidine kinase"/>
    <property type="match status" value="1"/>
</dbReference>
<keyword evidence="1" id="KW-0472">Membrane</keyword>
<name>A0A9D2S3H1_9FIRM</name>
<dbReference type="InterPro" id="IPR032834">
    <property type="entry name" value="NatK-like_C"/>
</dbReference>
<dbReference type="Gene3D" id="3.30.565.10">
    <property type="entry name" value="Histidine kinase-like ATPase, C-terminal domain"/>
    <property type="match status" value="1"/>
</dbReference>
<dbReference type="CDD" id="cd16935">
    <property type="entry name" value="HATPase_AgrC-ComD-like"/>
    <property type="match status" value="1"/>
</dbReference>
<reference evidence="3" key="2">
    <citation type="submission" date="2021-04" db="EMBL/GenBank/DDBJ databases">
        <authorList>
            <person name="Gilroy R."/>
        </authorList>
    </citation>
    <scope>NUCLEOTIDE SEQUENCE</scope>
    <source>
        <strain evidence="3">ChiBcec8-13705</strain>
    </source>
</reference>
<feature type="transmembrane region" description="Helical" evidence="1">
    <location>
        <begin position="73"/>
        <end position="94"/>
    </location>
</feature>
<feature type="domain" description="Sensor histidine kinase NatK-like C-terminal" evidence="2">
    <location>
        <begin position="241"/>
        <end position="335"/>
    </location>
</feature>
<dbReference type="PANTHER" id="PTHR40448">
    <property type="entry name" value="TWO-COMPONENT SENSOR HISTIDINE KINASE"/>
    <property type="match status" value="1"/>
</dbReference>
<protein>
    <submittedName>
        <fullName evidence="3">GHKL domain-containing protein</fullName>
    </submittedName>
</protein>
<organism evidence="3 4">
    <name type="scientific">Candidatus Gemmiger avicola</name>
    <dbReference type="NCBI Taxonomy" id="2838605"/>
    <lineage>
        <taxon>Bacteria</taxon>
        <taxon>Bacillati</taxon>
        <taxon>Bacillota</taxon>
        <taxon>Clostridia</taxon>
        <taxon>Eubacteriales</taxon>
        <taxon>Gemmiger</taxon>
    </lineage>
</organism>
<feature type="transmembrane region" description="Helical" evidence="1">
    <location>
        <begin position="39"/>
        <end position="61"/>
    </location>
</feature>
<dbReference type="InterPro" id="IPR036890">
    <property type="entry name" value="HATPase_C_sf"/>
</dbReference>
<evidence type="ECO:0000259" key="2">
    <source>
        <dbReference type="Pfam" id="PF14501"/>
    </source>
</evidence>